<feature type="region of interest" description="Disordered" evidence="1">
    <location>
        <begin position="1"/>
        <end position="51"/>
    </location>
</feature>
<sequence>MFGTAGDLGRPQGEVPALPSQNSDNYNDASSLPHPRDNPPSTNRQPPQRLSQMTDILTVNAEFQQLDKLDLIEREQREMRKHWRERSKNYIEEKKISNNAIHLNNFLDSTTPPDSPQAVERPLEEPSTSRQSTSKECGKKFVRKIEINKAGHKKGAPDGVGGCLKRSADNLVARGKDLHNLEIFLIELQEKYY</sequence>
<organism evidence="2 3">
    <name type="scientific">Psylliodes chrysocephalus</name>
    <dbReference type="NCBI Taxonomy" id="3402493"/>
    <lineage>
        <taxon>Eukaryota</taxon>
        <taxon>Metazoa</taxon>
        <taxon>Ecdysozoa</taxon>
        <taxon>Arthropoda</taxon>
        <taxon>Hexapoda</taxon>
        <taxon>Insecta</taxon>
        <taxon>Pterygota</taxon>
        <taxon>Neoptera</taxon>
        <taxon>Endopterygota</taxon>
        <taxon>Coleoptera</taxon>
        <taxon>Polyphaga</taxon>
        <taxon>Cucujiformia</taxon>
        <taxon>Chrysomeloidea</taxon>
        <taxon>Chrysomelidae</taxon>
        <taxon>Galerucinae</taxon>
        <taxon>Alticini</taxon>
        <taxon>Psylliodes</taxon>
    </lineage>
</organism>
<keyword evidence="3" id="KW-1185">Reference proteome</keyword>
<reference evidence="2" key="1">
    <citation type="submission" date="2022-01" db="EMBL/GenBank/DDBJ databases">
        <authorList>
            <person name="King R."/>
        </authorList>
    </citation>
    <scope>NUCLEOTIDE SEQUENCE</scope>
</reference>
<dbReference type="EMBL" id="OV651823">
    <property type="protein sequence ID" value="CAH1101553.1"/>
    <property type="molecule type" value="Genomic_DNA"/>
</dbReference>
<feature type="compositionally biased region" description="Polar residues" evidence="1">
    <location>
        <begin position="126"/>
        <end position="135"/>
    </location>
</feature>
<accession>A0A9P0G6C5</accession>
<feature type="compositionally biased region" description="Polar residues" evidence="1">
    <location>
        <begin position="19"/>
        <end position="30"/>
    </location>
</feature>
<dbReference type="OrthoDB" id="6912622at2759"/>
<name>A0A9P0G6C5_9CUCU</name>
<evidence type="ECO:0000313" key="2">
    <source>
        <dbReference type="EMBL" id="CAH1101553.1"/>
    </source>
</evidence>
<evidence type="ECO:0000313" key="3">
    <source>
        <dbReference type="Proteomes" id="UP001153636"/>
    </source>
</evidence>
<protein>
    <submittedName>
        <fullName evidence="2">Uncharacterized protein</fullName>
    </submittedName>
</protein>
<gene>
    <name evidence="2" type="ORF">PSYICH_LOCUS2484</name>
</gene>
<dbReference type="AlphaFoldDB" id="A0A9P0G6C5"/>
<feature type="compositionally biased region" description="Polar residues" evidence="1">
    <location>
        <begin position="39"/>
        <end position="51"/>
    </location>
</feature>
<proteinExistence type="predicted"/>
<feature type="region of interest" description="Disordered" evidence="1">
    <location>
        <begin position="106"/>
        <end position="137"/>
    </location>
</feature>
<dbReference type="Proteomes" id="UP001153636">
    <property type="component" value="Chromosome 11"/>
</dbReference>
<evidence type="ECO:0000256" key="1">
    <source>
        <dbReference type="SAM" id="MobiDB-lite"/>
    </source>
</evidence>